<organism evidence="2 3">
    <name type="scientific">Nitrincola tibetensis</name>
    <dbReference type="NCBI Taxonomy" id="2219697"/>
    <lineage>
        <taxon>Bacteria</taxon>
        <taxon>Pseudomonadati</taxon>
        <taxon>Pseudomonadota</taxon>
        <taxon>Gammaproteobacteria</taxon>
        <taxon>Oceanospirillales</taxon>
        <taxon>Oceanospirillaceae</taxon>
        <taxon>Nitrincola</taxon>
    </lineage>
</organism>
<keyword evidence="1" id="KW-0732">Signal</keyword>
<feature type="chain" id="PRO_5016710392" evidence="1">
    <location>
        <begin position="21"/>
        <end position="185"/>
    </location>
</feature>
<gene>
    <name evidence="2" type="ORF">DN062_01185</name>
</gene>
<dbReference type="Proteomes" id="UP000250744">
    <property type="component" value="Unassembled WGS sequence"/>
</dbReference>
<protein>
    <submittedName>
        <fullName evidence="2">Uncharacterized protein</fullName>
    </submittedName>
</protein>
<evidence type="ECO:0000313" key="3">
    <source>
        <dbReference type="Proteomes" id="UP000250744"/>
    </source>
</evidence>
<accession>A0A364NS77</accession>
<keyword evidence="3" id="KW-1185">Reference proteome</keyword>
<name>A0A364NS77_9GAMM</name>
<evidence type="ECO:0000256" key="1">
    <source>
        <dbReference type="SAM" id="SignalP"/>
    </source>
</evidence>
<dbReference type="AlphaFoldDB" id="A0A364NS77"/>
<dbReference type="EMBL" id="QKRX01000001">
    <property type="protein sequence ID" value="RAU19727.1"/>
    <property type="molecule type" value="Genomic_DNA"/>
</dbReference>
<evidence type="ECO:0000313" key="2">
    <source>
        <dbReference type="EMBL" id="RAU19727.1"/>
    </source>
</evidence>
<dbReference type="OrthoDB" id="6089455at2"/>
<comment type="caution">
    <text evidence="2">The sequence shown here is derived from an EMBL/GenBank/DDBJ whole genome shotgun (WGS) entry which is preliminary data.</text>
</comment>
<feature type="signal peptide" evidence="1">
    <location>
        <begin position="1"/>
        <end position="20"/>
    </location>
</feature>
<dbReference type="RefSeq" id="WP_112156768.1">
    <property type="nucleotide sequence ID" value="NZ_QKRX01000001.1"/>
</dbReference>
<proteinExistence type="predicted"/>
<sequence length="185" mass="20551">MFKGGSAGWVMLVIAVPCFAQQSQPIPYQVTYPEGFSVGTHHGRDVFEGRDWGAFDPEIMPELYNDVEDEQAPSVQVIMYSEPEEINEILVDEVEAVISLEGEDLVYQEIQDDLYEQACALVPEGVECDPLLGFQGDLTFGDDESSATPSAPVIPTDSEQEELDALSRFQALEEGFTPDFDRLFD</sequence>
<reference evidence="2 3" key="1">
    <citation type="submission" date="2018-06" db="EMBL/GenBank/DDBJ databases">
        <title>Nitrincola tibetense sp. nov., isolated from Lake XuguoCo on Tibetan Plateau.</title>
        <authorList>
            <person name="Xing P."/>
        </authorList>
    </citation>
    <scope>NUCLEOTIDE SEQUENCE [LARGE SCALE GENOMIC DNA]</scope>
    <source>
        <strain evidence="3">xg18</strain>
    </source>
</reference>